<organism evidence="1 2">
    <name type="scientific">Ephemerocybe angulata</name>
    <dbReference type="NCBI Taxonomy" id="980116"/>
    <lineage>
        <taxon>Eukaryota</taxon>
        <taxon>Fungi</taxon>
        <taxon>Dikarya</taxon>
        <taxon>Basidiomycota</taxon>
        <taxon>Agaricomycotina</taxon>
        <taxon>Agaricomycetes</taxon>
        <taxon>Agaricomycetidae</taxon>
        <taxon>Agaricales</taxon>
        <taxon>Agaricineae</taxon>
        <taxon>Psathyrellaceae</taxon>
        <taxon>Ephemerocybe</taxon>
    </lineage>
</organism>
<proteinExistence type="predicted"/>
<keyword evidence="2" id="KW-1185">Reference proteome</keyword>
<dbReference type="Proteomes" id="UP000521943">
    <property type="component" value="Unassembled WGS sequence"/>
</dbReference>
<dbReference type="EMBL" id="JACGCI010000040">
    <property type="protein sequence ID" value="KAF6753291.1"/>
    <property type="molecule type" value="Genomic_DNA"/>
</dbReference>
<gene>
    <name evidence="1" type="ORF">DFP72DRAFT_849291</name>
</gene>
<comment type="caution">
    <text evidence="1">The sequence shown here is derived from an EMBL/GenBank/DDBJ whole genome shotgun (WGS) entry which is preliminary data.</text>
</comment>
<dbReference type="InterPro" id="IPR011009">
    <property type="entry name" value="Kinase-like_dom_sf"/>
</dbReference>
<evidence type="ECO:0008006" key="3">
    <source>
        <dbReference type="Google" id="ProtNLM"/>
    </source>
</evidence>
<evidence type="ECO:0000313" key="2">
    <source>
        <dbReference type="Proteomes" id="UP000521943"/>
    </source>
</evidence>
<reference evidence="1 2" key="1">
    <citation type="submission" date="2020-07" db="EMBL/GenBank/DDBJ databases">
        <title>Comparative genomics of pyrophilous fungi reveals a link between fire events and developmental genes.</title>
        <authorList>
            <consortium name="DOE Joint Genome Institute"/>
            <person name="Steindorff A.S."/>
            <person name="Carver A."/>
            <person name="Calhoun S."/>
            <person name="Stillman K."/>
            <person name="Liu H."/>
            <person name="Lipzen A."/>
            <person name="Pangilinan J."/>
            <person name="Labutti K."/>
            <person name="Bruns T.D."/>
            <person name="Grigoriev I.V."/>
        </authorList>
    </citation>
    <scope>NUCLEOTIDE SEQUENCE [LARGE SCALE GENOMIC DNA]</scope>
    <source>
        <strain evidence="1 2">CBS 144469</strain>
    </source>
</reference>
<dbReference type="SUPFAM" id="SSF56112">
    <property type="entry name" value="Protein kinase-like (PK-like)"/>
    <property type="match status" value="1"/>
</dbReference>
<sequence>MGFTYTTLKKELLLYPLLSQHTSKTEEDLWFEFYNAVRSEFNVTLRSIWGHAKCQELRHLLSTTMRIVKTGSFWETLRWTIRSWKVGYPLIGNVQDWALTDMSMVALSRELANNWARWHFLAPFFASHGLYIYEYIPDNGTPATPPKYPLSQHTSSEGWPWARRAYKSERELDFEFYMVSGPQEIEMVMRLASGPKTTDELRAFQCLNTEEARRDPRNHTLPILKYLVFNGMVFVVMPRWQTGPFESTVSYDTVSELFDVAEAFYEGLEFLHEKRIAHRDIYEPNTVMNLLRSLSKPGHKMRTIGEVRYAFIDFDVALVLPEGADISTVYVEREIRVPLLDIGLKPGMCNPFKDDVLCLTAALERTVRVAENVVPRVGDFFDRIRKCDYNECPSAAEVLRDFRALRANMTEMQLKQPPAGDSWENDMVSEWLTDKGREFDWDIWTRGPGLLFDYSVGVAPGEKTKASAAEVTGQEPAF</sequence>
<protein>
    <recommendedName>
        <fullName evidence="3">Protein kinase domain-containing protein</fullName>
    </recommendedName>
</protein>
<name>A0A8H6M5V3_9AGAR</name>
<dbReference type="OrthoDB" id="3224178at2759"/>
<evidence type="ECO:0000313" key="1">
    <source>
        <dbReference type="EMBL" id="KAF6753291.1"/>
    </source>
</evidence>
<accession>A0A8H6M5V3</accession>
<dbReference type="AlphaFoldDB" id="A0A8H6M5V3"/>